<name>A0A453MY09_AEGTS</name>
<dbReference type="Gramene" id="AET6Gv20140500.1">
    <property type="protein sequence ID" value="AET6Gv20140500.1"/>
    <property type="gene ID" value="AET6Gv20140500"/>
</dbReference>
<dbReference type="Pfam" id="PF02458">
    <property type="entry name" value="Transferase"/>
    <property type="match status" value="1"/>
</dbReference>
<dbReference type="InterPro" id="IPR050898">
    <property type="entry name" value="Plant_acyltransferase"/>
</dbReference>
<dbReference type="AlphaFoldDB" id="A0A453MY09"/>
<dbReference type="EnsemblPlants" id="AET6Gv20140500.1">
    <property type="protein sequence ID" value="AET6Gv20140500.1"/>
    <property type="gene ID" value="AET6Gv20140500"/>
</dbReference>
<dbReference type="GO" id="GO:0016747">
    <property type="term" value="F:acyltransferase activity, transferring groups other than amino-acyl groups"/>
    <property type="evidence" value="ECO:0007669"/>
    <property type="project" value="UniProtKB-ARBA"/>
</dbReference>
<evidence type="ECO:0000313" key="3">
    <source>
        <dbReference type="Proteomes" id="UP000015105"/>
    </source>
</evidence>
<evidence type="ECO:0008006" key="4">
    <source>
        <dbReference type="Google" id="ProtNLM"/>
    </source>
</evidence>
<dbReference type="Gene3D" id="3.30.559.10">
    <property type="entry name" value="Chloramphenicol acetyltransferase-like domain"/>
    <property type="match status" value="2"/>
</dbReference>
<evidence type="ECO:0000313" key="2">
    <source>
        <dbReference type="EnsemblPlants" id="AET6Gv20140500.1"/>
    </source>
</evidence>
<reference evidence="3" key="2">
    <citation type="journal article" date="2017" name="Nat. Plants">
        <title>The Aegilops tauschii genome reveals multiple impacts of transposons.</title>
        <authorList>
            <person name="Zhao G."/>
            <person name="Zou C."/>
            <person name="Li K."/>
            <person name="Wang K."/>
            <person name="Li T."/>
            <person name="Gao L."/>
            <person name="Zhang X."/>
            <person name="Wang H."/>
            <person name="Yang Z."/>
            <person name="Liu X."/>
            <person name="Jiang W."/>
            <person name="Mao L."/>
            <person name="Kong X."/>
            <person name="Jiao Y."/>
            <person name="Jia J."/>
        </authorList>
    </citation>
    <scope>NUCLEOTIDE SEQUENCE [LARGE SCALE GENOMIC DNA]</scope>
    <source>
        <strain evidence="3">cv. AL8/78</strain>
    </source>
</reference>
<dbReference type="PANTHER" id="PTHR31147">
    <property type="entry name" value="ACYL TRANSFERASE 4"/>
    <property type="match status" value="1"/>
</dbReference>
<sequence>MSTVSISKSPSVLVAPSEATVNGGDIILSSYDKMFGGRSVTVFFIFEYPIQDPIETIKRGLSQALVHYYPIAGRLAAGAAAGEFVIRCTGEGVSFVAASANCAIKDVREFCDSSLQEELAVLYADEGFSYSEPLMLMQVTVFSCGGFVIGVTLNHSVCDGIGMAQFMQAMGELARGLPSPSVIPVRSKDSFVLDLPPFSTNFVRFLGTLQPSPMEFLDITVPSSLINRIKRTYTMNYGQPCSVFEAVAAVLWRCRTRAIMSDPAALAVLTFPANARKHAVAREGFYGNCVTAQLVMATSSAVANGDIMELVKMIQHAKDRVPGQTEIDEMRQLDGYNLFLMSCWRNLGMEEIDFGFGPPARLMEYTQVRTKLPSCATCVPCKDEYNVQSLCVKEEHADAFLQELAKIHLTYNPLSVSSKL</sequence>
<dbReference type="RefSeq" id="XP_020189206.1">
    <property type="nucleotide sequence ID" value="XM_020333617.3"/>
</dbReference>
<evidence type="ECO:0000256" key="1">
    <source>
        <dbReference type="ARBA" id="ARBA00009861"/>
    </source>
</evidence>
<organism evidence="2 3">
    <name type="scientific">Aegilops tauschii subsp. strangulata</name>
    <name type="common">Goatgrass</name>
    <dbReference type="NCBI Taxonomy" id="200361"/>
    <lineage>
        <taxon>Eukaryota</taxon>
        <taxon>Viridiplantae</taxon>
        <taxon>Streptophyta</taxon>
        <taxon>Embryophyta</taxon>
        <taxon>Tracheophyta</taxon>
        <taxon>Spermatophyta</taxon>
        <taxon>Magnoliopsida</taxon>
        <taxon>Liliopsida</taxon>
        <taxon>Poales</taxon>
        <taxon>Poaceae</taxon>
        <taxon>BOP clade</taxon>
        <taxon>Pooideae</taxon>
        <taxon>Triticodae</taxon>
        <taxon>Triticeae</taxon>
        <taxon>Triticinae</taxon>
        <taxon>Aegilops</taxon>
    </lineage>
</organism>
<reference evidence="2" key="4">
    <citation type="submission" date="2019-03" db="UniProtKB">
        <authorList>
            <consortium name="EnsemblPlants"/>
        </authorList>
    </citation>
    <scope>IDENTIFICATION</scope>
</reference>
<reference evidence="2" key="5">
    <citation type="journal article" date="2021" name="G3 (Bethesda)">
        <title>Aegilops tauschii genome assembly Aet v5.0 features greater sequence contiguity and improved annotation.</title>
        <authorList>
            <person name="Wang L."/>
            <person name="Zhu T."/>
            <person name="Rodriguez J.C."/>
            <person name="Deal K.R."/>
            <person name="Dubcovsky J."/>
            <person name="McGuire P.E."/>
            <person name="Lux T."/>
            <person name="Spannagl M."/>
            <person name="Mayer K.F.X."/>
            <person name="Baldrich P."/>
            <person name="Meyers B.C."/>
            <person name="Huo N."/>
            <person name="Gu Y.Q."/>
            <person name="Zhou H."/>
            <person name="Devos K.M."/>
            <person name="Bennetzen J.L."/>
            <person name="Unver T."/>
            <person name="Budak H."/>
            <person name="Gulick P.J."/>
            <person name="Galiba G."/>
            <person name="Kalapos B."/>
            <person name="Nelson D.R."/>
            <person name="Li P."/>
            <person name="You F.M."/>
            <person name="Luo M.C."/>
            <person name="Dvorak J."/>
        </authorList>
    </citation>
    <scope>NUCLEOTIDE SEQUENCE [LARGE SCALE GENOMIC DNA]</scope>
    <source>
        <strain evidence="2">cv. AL8/78</strain>
    </source>
</reference>
<dbReference type="PANTHER" id="PTHR31147:SF61">
    <property type="entry name" value="ACYL TRANSFERASE 15"/>
    <property type="match status" value="1"/>
</dbReference>
<reference evidence="3" key="1">
    <citation type="journal article" date="2014" name="Science">
        <title>Ancient hybridizations among the ancestral genomes of bread wheat.</title>
        <authorList>
            <consortium name="International Wheat Genome Sequencing Consortium,"/>
            <person name="Marcussen T."/>
            <person name="Sandve S.R."/>
            <person name="Heier L."/>
            <person name="Spannagl M."/>
            <person name="Pfeifer M."/>
            <person name="Jakobsen K.S."/>
            <person name="Wulff B.B."/>
            <person name="Steuernagel B."/>
            <person name="Mayer K.F."/>
            <person name="Olsen O.A."/>
        </authorList>
    </citation>
    <scope>NUCLEOTIDE SEQUENCE [LARGE SCALE GENOMIC DNA]</scope>
    <source>
        <strain evidence="3">cv. AL8/78</strain>
    </source>
</reference>
<dbReference type="Proteomes" id="UP000015105">
    <property type="component" value="Chromosome 6D"/>
</dbReference>
<dbReference type="KEGG" id="ats:109774849"/>
<comment type="similarity">
    <text evidence="1">Belongs to the plant acyltransferase family.</text>
</comment>
<protein>
    <recommendedName>
        <fullName evidence="4">3'-N-debenzoyl-2'-deoxytaxol N-benzoyltransferase</fullName>
    </recommendedName>
</protein>
<dbReference type="OrthoDB" id="671439at2759"/>
<reference evidence="2" key="3">
    <citation type="journal article" date="2017" name="Nature">
        <title>Genome sequence of the progenitor of the wheat D genome Aegilops tauschii.</title>
        <authorList>
            <person name="Luo M.C."/>
            <person name="Gu Y.Q."/>
            <person name="Puiu D."/>
            <person name="Wang H."/>
            <person name="Twardziok S.O."/>
            <person name="Deal K.R."/>
            <person name="Huo N."/>
            <person name="Zhu T."/>
            <person name="Wang L."/>
            <person name="Wang Y."/>
            <person name="McGuire P.E."/>
            <person name="Liu S."/>
            <person name="Long H."/>
            <person name="Ramasamy R.K."/>
            <person name="Rodriguez J.C."/>
            <person name="Van S.L."/>
            <person name="Yuan L."/>
            <person name="Wang Z."/>
            <person name="Xia Z."/>
            <person name="Xiao L."/>
            <person name="Anderson O.D."/>
            <person name="Ouyang S."/>
            <person name="Liang Y."/>
            <person name="Zimin A.V."/>
            <person name="Pertea G."/>
            <person name="Qi P."/>
            <person name="Bennetzen J.L."/>
            <person name="Dai X."/>
            <person name="Dawson M.W."/>
            <person name="Muller H.G."/>
            <person name="Kugler K."/>
            <person name="Rivarola-Duarte L."/>
            <person name="Spannagl M."/>
            <person name="Mayer K.F.X."/>
            <person name="Lu F.H."/>
            <person name="Bevan M.W."/>
            <person name="Leroy P."/>
            <person name="Li P."/>
            <person name="You F.M."/>
            <person name="Sun Q."/>
            <person name="Liu Z."/>
            <person name="Lyons E."/>
            <person name="Wicker T."/>
            <person name="Salzberg S.L."/>
            <person name="Devos K.M."/>
            <person name="Dvorak J."/>
        </authorList>
    </citation>
    <scope>NUCLEOTIDE SEQUENCE [LARGE SCALE GENOMIC DNA]</scope>
    <source>
        <strain evidence="2">cv. AL8/78</strain>
    </source>
</reference>
<dbReference type="GeneID" id="109774849"/>
<dbReference type="OMA" id="HIQCTGE"/>
<accession>A0A453MY09</accession>
<keyword evidence="3" id="KW-1185">Reference proteome</keyword>
<proteinExistence type="inferred from homology"/>
<dbReference type="InterPro" id="IPR023213">
    <property type="entry name" value="CAT-like_dom_sf"/>
</dbReference>